<evidence type="ECO:0000256" key="1">
    <source>
        <dbReference type="ARBA" id="ARBA00022491"/>
    </source>
</evidence>
<dbReference type="EMBL" id="JACSQT010000018">
    <property type="protein sequence ID" value="MBD7939490.1"/>
    <property type="molecule type" value="Genomic_DNA"/>
</dbReference>
<dbReference type="PANTHER" id="PTHR43479">
    <property type="entry name" value="ACREF/ENVCD OPERON REPRESSOR-RELATED"/>
    <property type="match status" value="1"/>
</dbReference>
<evidence type="ECO:0000259" key="4">
    <source>
        <dbReference type="PROSITE" id="PS50977"/>
    </source>
</evidence>
<evidence type="ECO:0000256" key="3">
    <source>
        <dbReference type="PROSITE-ProRule" id="PRU00335"/>
    </source>
</evidence>
<comment type="caution">
    <text evidence="5">The sequence shown here is derived from an EMBL/GenBank/DDBJ whole genome shotgun (WGS) entry which is preliminary data.</text>
</comment>
<name>A0ABR8QVD7_9BACI</name>
<keyword evidence="1" id="KW-0678">Repressor</keyword>
<organism evidence="5 6">
    <name type="scientific">Cytobacillus stercorigallinarum</name>
    <dbReference type="NCBI Taxonomy" id="2762240"/>
    <lineage>
        <taxon>Bacteria</taxon>
        <taxon>Bacillati</taxon>
        <taxon>Bacillota</taxon>
        <taxon>Bacilli</taxon>
        <taxon>Bacillales</taxon>
        <taxon>Bacillaceae</taxon>
        <taxon>Cytobacillus</taxon>
    </lineage>
</organism>
<dbReference type="InterPro" id="IPR009057">
    <property type="entry name" value="Homeodomain-like_sf"/>
</dbReference>
<dbReference type="Proteomes" id="UP000657931">
    <property type="component" value="Unassembled WGS sequence"/>
</dbReference>
<evidence type="ECO:0000313" key="6">
    <source>
        <dbReference type="Proteomes" id="UP000657931"/>
    </source>
</evidence>
<keyword evidence="6" id="KW-1185">Reference proteome</keyword>
<reference evidence="5 6" key="1">
    <citation type="submission" date="2020-08" db="EMBL/GenBank/DDBJ databases">
        <title>A Genomic Blueprint of the Chicken Gut Microbiome.</title>
        <authorList>
            <person name="Gilroy R."/>
            <person name="Ravi A."/>
            <person name="Getino M."/>
            <person name="Pursley I."/>
            <person name="Horton D.L."/>
            <person name="Alikhan N.-F."/>
            <person name="Baker D."/>
            <person name="Gharbi K."/>
            <person name="Hall N."/>
            <person name="Watson M."/>
            <person name="Adriaenssens E.M."/>
            <person name="Foster-Nyarko E."/>
            <person name="Jarju S."/>
            <person name="Secka A."/>
            <person name="Antonio M."/>
            <person name="Oren A."/>
            <person name="Chaudhuri R."/>
            <person name="La Ragione R.M."/>
            <person name="Hildebrand F."/>
            <person name="Pallen M.J."/>
        </authorList>
    </citation>
    <scope>NUCLEOTIDE SEQUENCE [LARGE SCALE GENOMIC DNA]</scope>
    <source>
        <strain evidence="5 6">Sa5YUA1</strain>
    </source>
</reference>
<dbReference type="SUPFAM" id="SSF46689">
    <property type="entry name" value="Homeodomain-like"/>
    <property type="match status" value="1"/>
</dbReference>
<dbReference type="InterPro" id="IPR050624">
    <property type="entry name" value="HTH-type_Tx_Regulator"/>
</dbReference>
<dbReference type="PROSITE" id="PS50977">
    <property type="entry name" value="HTH_TETR_2"/>
    <property type="match status" value="1"/>
</dbReference>
<dbReference type="Gene3D" id="1.10.10.60">
    <property type="entry name" value="Homeodomain-like"/>
    <property type="match status" value="1"/>
</dbReference>
<dbReference type="PRINTS" id="PR00455">
    <property type="entry name" value="HTHTETR"/>
</dbReference>
<dbReference type="InterPro" id="IPR001647">
    <property type="entry name" value="HTH_TetR"/>
</dbReference>
<dbReference type="PANTHER" id="PTHR43479:SF11">
    <property type="entry name" value="ACREF_ENVCD OPERON REPRESSOR-RELATED"/>
    <property type="match status" value="1"/>
</dbReference>
<proteinExistence type="predicted"/>
<dbReference type="Gene3D" id="1.10.357.10">
    <property type="entry name" value="Tetracycline Repressor, domain 2"/>
    <property type="match status" value="1"/>
</dbReference>
<evidence type="ECO:0000313" key="5">
    <source>
        <dbReference type="EMBL" id="MBD7939490.1"/>
    </source>
</evidence>
<gene>
    <name evidence="5" type="ORF">H9655_20830</name>
</gene>
<feature type="domain" description="HTH tetR-type" evidence="4">
    <location>
        <begin position="1"/>
        <end position="60"/>
    </location>
</feature>
<keyword evidence="2 3" id="KW-0238">DNA-binding</keyword>
<dbReference type="Pfam" id="PF00440">
    <property type="entry name" value="TetR_N"/>
    <property type="match status" value="1"/>
</dbReference>
<protein>
    <submittedName>
        <fullName evidence="5">TetR/AcrR family transcriptional regulator</fullName>
    </submittedName>
</protein>
<dbReference type="RefSeq" id="WP_191817156.1">
    <property type="nucleotide sequence ID" value="NZ_JACSQT010000018.1"/>
</dbReference>
<evidence type="ECO:0000256" key="2">
    <source>
        <dbReference type="ARBA" id="ARBA00023125"/>
    </source>
</evidence>
<feature type="DNA-binding region" description="H-T-H motif" evidence="3">
    <location>
        <begin position="23"/>
        <end position="42"/>
    </location>
</feature>
<sequence length="193" mass="22653">MSAELIRDVALVHFADKGYEGASLQDIATDVGIKKPSIYAHFKGKDDLFLHVANYVFQQEKRKMITLFASRKNYSLEENLVYFFDWIVEENKHNEHAKFLLRVSYFPPAKLYNEVMRIVNPFFADMERLLAKYMRKHSSVENDEKKYLDEALAYITIVDGAVIDLIFSGEDSYYRRVRAIWPIYFKGVQTINN</sequence>
<accession>A0ABR8QVD7</accession>